<feature type="chain" id="PRO_5003885612" evidence="2">
    <location>
        <begin position="24"/>
        <end position="161"/>
    </location>
</feature>
<protein>
    <submittedName>
        <fullName evidence="3">Uncharacterized protein</fullName>
    </submittedName>
</protein>
<dbReference type="InParanoid" id="K5WHS8"/>
<dbReference type="Proteomes" id="UP000008370">
    <property type="component" value="Unassembled WGS sequence"/>
</dbReference>
<gene>
    <name evidence="3" type="ORF">PHACADRAFT_207464</name>
</gene>
<name>K5WHS8_PHACS</name>
<feature type="non-terminal residue" evidence="3">
    <location>
        <position position="1"/>
    </location>
</feature>
<reference evidence="3 4" key="1">
    <citation type="journal article" date="2012" name="BMC Genomics">
        <title>Comparative genomics of the white-rot fungi, Phanerochaete carnosa and P. chrysosporium, to elucidate the genetic basis of the distinct wood types they colonize.</title>
        <authorList>
            <person name="Suzuki H."/>
            <person name="MacDonald J."/>
            <person name="Syed K."/>
            <person name="Salamov A."/>
            <person name="Hori C."/>
            <person name="Aerts A."/>
            <person name="Henrissat B."/>
            <person name="Wiebenga A."/>
            <person name="vanKuyk P.A."/>
            <person name="Barry K."/>
            <person name="Lindquist E."/>
            <person name="LaButti K."/>
            <person name="Lapidus A."/>
            <person name="Lucas S."/>
            <person name="Coutinho P."/>
            <person name="Gong Y."/>
            <person name="Samejima M."/>
            <person name="Mahadevan R."/>
            <person name="Abou-Zaid M."/>
            <person name="de Vries R.P."/>
            <person name="Igarashi K."/>
            <person name="Yadav J.S."/>
            <person name="Grigoriev I.V."/>
            <person name="Master E.R."/>
        </authorList>
    </citation>
    <scope>NUCLEOTIDE SEQUENCE [LARGE SCALE GENOMIC DNA]</scope>
    <source>
        <strain evidence="3 4">HHB-10118-sp</strain>
    </source>
</reference>
<organism evidence="3 4">
    <name type="scientific">Phanerochaete carnosa (strain HHB-10118-sp)</name>
    <name type="common">White-rot fungus</name>
    <name type="synonym">Peniophora carnosa</name>
    <dbReference type="NCBI Taxonomy" id="650164"/>
    <lineage>
        <taxon>Eukaryota</taxon>
        <taxon>Fungi</taxon>
        <taxon>Dikarya</taxon>
        <taxon>Basidiomycota</taxon>
        <taxon>Agaricomycotina</taxon>
        <taxon>Agaricomycetes</taxon>
        <taxon>Polyporales</taxon>
        <taxon>Phanerochaetaceae</taxon>
        <taxon>Phanerochaete</taxon>
    </lineage>
</organism>
<dbReference type="RefSeq" id="XP_007393976.1">
    <property type="nucleotide sequence ID" value="XM_007393914.1"/>
</dbReference>
<dbReference type="KEGG" id="pco:PHACADRAFT_207464"/>
<evidence type="ECO:0000256" key="2">
    <source>
        <dbReference type="SAM" id="SignalP"/>
    </source>
</evidence>
<evidence type="ECO:0000256" key="1">
    <source>
        <dbReference type="SAM" id="MobiDB-lite"/>
    </source>
</evidence>
<dbReference type="AlphaFoldDB" id="K5WHS8"/>
<feature type="region of interest" description="Disordered" evidence="1">
    <location>
        <begin position="140"/>
        <end position="161"/>
    </location>
</feature>
<evidence type="ECO:0000313" key="4">
    <source>
        <dbReference type="Proteomes" id="UP000008370"/>
    </source>
</evidence>
<dbReference type="GeneID" id="18912612"/>
<dbReference type="HOGENOM" id="CLU_1647788_0_0_1"/>
<accession>K5WHS8</accession>
<evidence type="ECO:0000313" key="3">
    <source>
        <dbReference type="EMBL" id="EKM58674.1"/>
    </source>
</evidence>
<keyword evidence="4" id="KW-1185">Reference proteome</keyword>
<dbReference type="EMBL" id="JH930470">
    <property type="protein sequence ID" value="EKM58674.1"/>
    <property type="molecule type" value="Genomic_DNA"/>
</dbReference>
<sequence length="161" mass="16761">GAIRVHASRCTVFLALRLGGIRAHSCWLGRIRPSRPGGATGGTQHPTPNTASPCALSRSGTVCAKAASRACQRRTSCAAHSSTVEARANPQFCPLAAQRLSGRGPSVLAFEWGGKVAKGELVAFAQALLRKGEVGRTRKFAGRAASASPTQRHLVPDRGAP</sequence>
<feature type="signal peptide" evidence="2">
    <location>
        <begin position="1"/>
        <end position="23"/>
    </location>
</feature>
<proteinExistence type="predicted"/>
<keyword evidence="2" id="KW-0732">Signal</keyword>